<dbReference type="EMBL" id="JANVFU010000001">
    <property type="protein sequence ID" value="KAJ3750515.1"/>
    <property type="molecule type" value="Genomic_DNA"/>
</dbReference>
<reference evidence="1 2" key="1">
    <citation type="journal article" date="2023" name="Proc. Natl. Acad. Sci. U.S.A.">
        <title>A global phylogenomic analysis of the shiitake genus Lentinula.</title>
        <authorList>
            <person name="Sierra-Patev S."/>
            <person name="Min B."/>
            <person name="Naranjo-Ortiz M."/>
            <person name="Looney B."/>
            <person name="Konkel Z."/>
            <person name="Slot J.C."/>
            <person name="Sakamoto Y."/>
            <person name="Steenwyk J.L."/>
            <person name="Rokas A."/>
            <person name="Carro J."/>
            <person name="Camarero S."/>
            <person name="Ferreira P."/>
            <person name="Molpeceres G."/>
            <person name="Ruiz-Duenas F.J."/>
            <person name="Serrano A."/>
            <person name="Henrissat B."/>
            <person name="Drula E."/>
            <person name="Hughes K.W."/>
            <person name="Mata J.L."/>
            <person name="Ishikawa N.K."/>
            <person name="Vargas-Isla R."/>
            <person name="Ushijima S."/>
            <person name="Smith C.A."/>
            <person name="Donoghue J."/>
            <person name="Ahrendt S."/>
            <person name="Andreopoulos W."/>
            <person name="He G."/>
            <person name="LaButti K."/>
            <person name="Lipzen A."/>
            <person name="Ng V."/>
            <person name="Riley R."/>
            <person name="Sandor L."/>
            <person name="Barry K."/>
            <person name="Martinez A.T."/>
            <person name="Xiao Y."/>
            <person name="Gibbons J.G."/>
            <person name="Terashima K."/>
            <person name="Grigoriev I.V."/>
            <person name="Hibbett D."/>
        </authorList>
    </citation>
    <scope>NUCLEOTIDE SEQUENCE [LARGE SCALE GENOMIC DNA]</scope>
    <source>
        <strain evidence="1 2">TFB7810</strain>
    </source>
</reference>
<sequence>MLSTGWSRLSSTLSSGNRHHSQSLPFFTILQNAAGRAWSRRVAGNSFHYSTAHDQTVDNGIAGYESLVESSAADRCTRTPTCSAKPIRTKARARVSREKTRLSIYYLHPDSLIENDVKFSDAGRCTDACSQSIISDYDDDELGTVCVWGNPLLAQVSFRSQPQSHTRPRTLPQATSRAILYRNLTLLSCRIPPVTLPQLMDYHDLYPETQSTRSYNFLISMAIRTTSFGSVQWLLQSMAAANINKNLETHKLVIRWKIRMGAWEAAWQTLTASGVVSNVQNRSDDNASVGWPETLWSEFFGSLKRRSIRRKGVVMEEPDDPFIVYAQRFLFLMKNRPSFSLTHAKPRIIHSIAYILLQLQQQEEALQLVRTYFSNLPSRIAPETTGQCLDIIHILIVFGSRKRGLKKFHEHREILNSLLSLHSSFVPTSTTLFLLLGSLRRAMRSGVLASECLASFKRRWGKDIEDHRVRLRVASLALKEGRLDITSDMLADGRLANEQASSSIEPAVVYEHSTRRPRFKSIFRGTGKLVVHQIRLEKRVRRAKERRRTIKGVKNREHA</sequence>
<protein>
    <submittedName>
        <fullName evidence="1">Uncharacterized protein</fullName>
    </submittedName>
</protein>
<dbReference type="Proteomes" id="UP001142393">
    <property type="component" value="Unassembled WGS sequence"/>
</dbReference>
<evidence type="ECO:0000313" key="1">
    <source>
        <dbReference type="EMBL" id="KAJ3750515.1"/>
    </source>
</evidence>
<accession>A0A9W8PB48</accession>
<gene>
    <name evidence="1" type="ORF">DFH05DRAFT_1518666</name>
</gene>
<evidence type="ECO:0000313" key="2">
    <source>
        <dbReference type="Proteomes" id="UP001142393"/>
    </source>
</evidence>
<organism evidence="1 2">
    <name type="scientific">Lentinula detonsa</name>
    <dbReference type="NCBI Taxonomy" id="2804962"/>
    <lineage>
        <taxon>Eukaryota</taxon>
        <taxon>Fungi</taxon>
        <taxon>Dikarya</taxon>
        <taxon>Basidiomycota</taxon>
        <taxon>Agaricomycotina</taxon>
        <taxon>Agaricomycetes</taxon>
        <taxon>Agaricomycetidae</taxon>
        <taxon>Agaricales</taxon>
        <taxon>Marasmiineae</taxon>
        <taxon>Omphalotaceae</taxon>
        <taxon>Lentinula</taxon>
    </lineage>
</organism>
<proteinExistence type="predicted"/>
<keyword evidence="2" id="KW-1185">Reference proteome</keyword>
<comment type="caution">
    <text evidence="1">The sequence shown here is derived from an EMBL/GenBank/DDBJ whole genome shotgun (WGS) entry which is preliminary data.</text>
</comment>
<dbReference type="AlphaFoldDB" id="A0A9W8PB48"/>
<name>A0A9W8PB48_9AGAR</name>